<comment type="caution">
    <text evidence="1">The sequence shown here is derived from an EMBL/GenBank/DDBJ whole genome shotgun (WGS) entry which is preliminary data.</text>
</comment>
<evidence type="ECO:0000313" key="1">
    <source>
        <dbReference type="EMBL" id="GAA3515952.1"/>
    </source>
</evidence>
<protein>
    <recommendedName>
        <fullName evidence="3">PepSY domain-containing protein</fullName>
    </recommendedName>
</protein>
<proteinExistence type="predicted"/>
<gene>
    <name evidence="1" type="ORF">GCM10022393_32420</name>
</gene>
<accession>A0ABP6UPK9</accession>
<evidence type="ECO:0000313" key="2">
    <source>
        <dbReference type="Proteomes" id="UP001500459"/>
    </source>
</evidence>
<sequence length="121" mass="13822">MIVHNTSIMKQYLLCIVFLSLTLPSFGIEHYQTSISNNAAQNGNDRELTQEEVKKRGIDLLATKVIEGIEDINLKNMARSSIFETSYGFRWKMFNVKTGKILIIKVNQDFQLLSAKHSVRS</sequence>
<organism evidence="1 2">
    <name type="scientific">Aquimarina addita</name>
    <dbReference type="NCBI Taxonomy" id="870485"/>
    <lineage>
        <taxon>Bacteria</taxon>
        <taxon>Pseudomonadati</taxon>
        <taxon>Bacteroidota</taxon>
        <taxon>Flavobacteriia</taxon>
        <taxon>Flavobacteriales</taxon>
        <taxon>Flavobacteriaceae</taxon>
        <taxon>Aquimarina</taxon>
    </lineage>
</organism>
<evidence type="ECO:0008006" key="3">
    <source>
        <dbReference type="Google" id="ProtNLM"/>
    </source>
</evidence>
<dbReference type="Proteomes" id="UP001500459">
    <property type="component" value="Unassembled WGS sequence"/>
</dbReference>
<keyword evidence="2" id="KW-1185">Reference proteome</keyword>
<reference evidence="2" key="1">
    <citation type="journal article" date="2019" name="Int. J. Syst. Evol. Microbiol.">
        <title>The Global Catalogue of Microorganisms (GCM) 10K type strain sequencing project: providing services to taxonomists for standard genome sequencing and annotation.</title>
        <authorList>
            <consortium name="The Broad Institute Genomics Platform"/>
            <consortium name="The Broad Institute Genome Sequencing Center for Infectious Disease"/>
            <person name="Wu L."/>
            <person name="Ma J."/>
        </authorList>
    </citation>
    <scope>NUCLEOTIDE SEQUENCE [LARGE SCALE GENOMIC DNA]</scope>
    <source>
        <strain evidence="2">JCM 17106</strain>
    </source>
</reference>
<dbReference type="EMBL" id="BAABCW010000015">
    <property type="protein sequence ID" value="GAA3515952.1"/>
    <property type="molecule type" value="Genomic_DNA"/>
</dbReference>
<name>A0ABP6UPK9_9FLAO</name>